<dbReference type="EMBL" id="JACJIA010000031">
    <property type="protein sequence ID" value="MBA8957780.1"/>
    <property type="molecule type" value="Genomic_DNA"/>
</dbReference>
<dbReference type="AlphaFoldDB" id="A0A7W3M0X7"/>
<protein>
    <submittedName>
        <fullName evidence="1">Uncharacterized protein</fullName>
    </submittedName>
</protein>
<organism evidence="1 2">
    <name type="scientific">Actinomadura namibiensis</name>
    <dbReference type="NCBI Taxonomy" id="182080"/>
    <lineage>
        <taxon>Bacteria</taxon>
        <taxon>Bacillati</taxon>
        <taxon>Actinomycetota</taxon>
        <taxon>Actinomycetes</taxon>
        <taxon>Streptosporangiales</taxon>
        <taxon>Thermomonosporaceae</taxon>
        <taxon>Actinomadura</taxon>
    </lineage>
</organism>
<gene>
    <name evidence="1" type="ORF">HNR61_009480</name>
</gene>
<evidence type="ECO:0000313" key="2">
    <source>
        <dbReference type="Proteomes" id="UP000572680"/>
    </source>
</evidence>
<accession>A0A7W3M0X7</accession>
<proteinExistence type="predicted"/>
<keyword evidence="2" id="KW-1185">Reference proteome</keyword>
<sequence length="33" mass="3183">MNILTSGAGVAGPVLAYRPGHHGLPPTVAGCAP</sequence>
<evidence type="ECO:0000313" key="1">
    <source>
        <dbReference type="EMBL" id="MBA8957780.1"/>
    </source>
</evidence>
<comment type="caution">
    <text evidence="1">The sequence shown here is derived from an EMBL/GenBank/DDBJ whole genome shotgun (WGS) entry which is preliminary data.</text>
</comment>
<name>A0A7W3M0X7_ACTNM</name>
<reference evidence="1 2" key="1">
    <citation type="submission" date="2020-08" db="EMBL/GenBank/DDBJ databases">
        <title>Genomic Encyclopedia of Type Strains, Phase IV (KMG-IV): sequencing the most valuable type-strain genomes for metagenomic binning, comparative biology and taxonomic classification.</title>
        <authorList>
            <person name="Goeker M."/>
        </authorList>
    </citation>
    <scope>NUCLEOTIDE SEQUENCE [LARGE SCALE GENOMIC DNA]</scope>
    <source>
        <strain evidence="1 2">DSM 44197</strain>
    </source>
</reference>
<dbReference type="Proteomes" id="UP000572680">
    <property type="component" value="Unassembled WGS sequence"/>
</dbReference>